<comment type="caution">
    <text evidence="5">The sequence shown here is derived from an EMBL/GenBank/DDBJ whole genome shotgun (WGS) entry which is preliminary data.</text>
</comment>
<dbReference type="InterPro" id="IPR023187">
    <property type="entry name" value="Tscrpt_reg_MarR-type_CS"/>
</dbReference>
<dbReference type="InterPro" id="IPR000835">
    <property type="entry name" value="HTH_MarR-typ"/>
</dbReference>
<dbReference type="InterPro" id="IPR036388">
    <property type="entry name" value="WH-like_DNA-bd_sf"/>
</dbReference>
<keyword evidence="1" id="KW-0805">Transcription regulation</keyword>
<evidence type="ECO:0000313" key="6">
    <source>
        <dbReference type="Proteomes" id="UP001595456"/>
    </source>
</evidence>
<keyword evidence="6" id="KW-1185">Reference proteome</keyword>
<accession>A0ABV7EBI3</accession>
<dbReference type="SMART" id="SM00347">
    <property type="entry name" value="HTH_MARR"/>
    <property type="match status" value="1"/>
</dbReference>
<dbReference type="Proteomes" id="UP001595456">
    <property type="component" value="Unassembled WGS sequence"/>
</dbReference>
<gene>
    <name evidence="5" type="ORF">ACFODU_13195</name>
</gene>
<evidence type="ECO:0000256" key="1">
    <source>
        <dbReference type="ARBA" id="ARBA00023015"/>
    </source>
</evidence>
<dbReference type="InterPro" id="IPR036390">
    <property type="entry name" value="WH_DNA-bd_sf"/>
</dbReference>
<dbReference type="Pfam" id="PF12802">
    <property type="entry name" value="MarR_2"/>
    <property type="match status" value="1"/>
</dbReference>
<keyword evidence="2" id="KW-0238">DNA-binding</keyword>
<dbReference type="SUPFAM" id="SSF46785">
    <property type="entry name" value="Winged helix' DNA-binding domain"/>
    <property type="match status" value="1"/>
</dbReference>
<sequence length="142" mass="16110">MEFRTTRLLVLAGRAYVSRIDKLLVRKTGQSRVRWQILFALAFAPQPATLTEVARRAYLKWPSMVKLVDEMVREGLLDRQDNPADGRSKLISLTDAGEAMVRRIQPIKDGERAAVLQHLSDEELQQAERLLVKIFEAIGKPG</sequence>
<dbReference type="InterPro" id="IPR039422">
    <property type="entry name" value="MarR/SlyA-like"/>
</dbReference>
<dbReference type="Gene3D" id="1.10.10.10">
    <property type="entry name" value="Winged helix-like DNA-binding domain superfamily/Winged helix DNA-binding domain"/>
    <property type="match status" value="1"/>
</dbReference>
<evidence type="ECO:0000256" key="3">
    <source>
        <dbReference type="ARBA" id="ARBA00023163"/>
    </source>
</evidence>
<proteinExistence type="predicted"/>
<feature type="domain" description="HTH marR-type" evidence="4">
    <location>
        <begin position="2"/>
        <end position="136"/>
    </location>
</feature>
<dbReference type="RefSeq" id="WP_336926472.1">
    <property type="nucleotide sequence ID" value="NZ_JBANRO010000007.1"/>
</dbReference>
<keyword evidence="3" id="KW-0804">Transcription</keyword>
<protein>
    <submittedName>
        <fullName evidence="5">MarR family winged helix-turn-helix transcriptional regulator</fullName>
    </submittedName>
</protein>
<dbReference type="PROSITE" id="PS50995">
    <property type="entry name" value="HTH_MARR_2"/>
    <property type="match status" value="1"/>
</dbReference>
<dbReference type="EMBL" id="JBHRST010000020">
    <property type="protein sequence ID" value="MFC3098745.1"/>
    <property type="molecule type" value="Genomic_DNA"/>
</dbReference>
<reference evidence="6" key="1">
    <citation type="journal article" date="2019" name="Int. J. Syst. Evol. Microbiol.">
        <title>The Global Catalogue of Microorganisms (GCM) 10K type strain sequencing project: providing services to taxonomists for standard genome sequencing and annotation.</title>
        <authorList>
            <consortium name="The Broad Institute Genomics Platform"/>
            <consortium name="The Broad Institute Genome Sequencing Center for Infectious Disease"/>
            <person name="Wu L."/>
            <person name="Ma J."/>
        </authorList>
    </citation>
    <scope>NUCLEOTIDE SEQUENCE [LARGE SCALE GENOMIC DNA]</scope>
    <source>
        <strain evidence="6">KCTC 52607</strain>
    </source>
</reference>
<evidence type="ECO:0000313" key="5">
    <source>
        <dbReference type="EMBL" id="MFC3098745.1"/>
    </source>
</evidence>
<dbReference type="PRINTS" id="PR00598">
    <property type="entry name" value="HTHMARR"/>
</dbReference>
<dbReference type="PROSITE" id="PS01117">
    <property type="entry name" value="HTH_MARR_1"/>
    <property type="match status" value="1"/>
</dbReference>
<dbReference type="PANTHER" id="PTHR33164:SF64">
    <property type="entry name" value="TRANSCRIPTIONAL REGULATOR SLYA"/>
    <property type="match status" value="1"/>
</dbReference>
<evidence type="ECO:0000256" key="2">
    <source>
        <dbReference type="ARBA" id="ARBA00023125"/>
    </source>
</evidence>
<dbReference type="PANTHER" id="PTHR33164">
    <property type="entry name" value="TRANSCRIPTIONAL REGULATOR, MARR FAMILY"/>
    <property type="match status" value="1"/>
</dbReference>
<name>A0ABV7EBI3_9SPHN</name>
<organism evidence="5 6">
    <name type="scientific">Alteraurantiacibacter palmitatis</name>
    <dbReference type="NCBI Taxonomy" id="2054628"/>
    <lineage>
        <taxon>Bacteria</taxon>
        <taxon>Pseudomonadati</taxon>
        <taxon>Pseudomonadota</taxon>
        <taxon>Alphaproteobacteria</taxon>
        <taxon>Sphingomonadales</taxon>
        <taxon>Erythrobacteraceae</taxon>
        <taxon>Alteraurantiacibacter</taxon>
    </lineage>
</organism>
<evidence type="ECO:0000259" key="4">
    <source>
        <dbReference type="PROSITE" id="PS50995"/>
    </source>
</evidence>